<dbReference type="PANTHER" id="PTHR24102:SF28">
    <property type="entry name" value="PHD-TYPE DOMAIN-CONTAINING PROTEIN"/>
    <property type="match status" value="1"/>
</dbReference>
<dbReference type="EnsemblProtists" id="EOD34220">
    <property type="protein sequence ID" value="EOD34220"/>
    <property type="gene ID" value="EMIHUDRAFT_449303"/>
</dbReference>
<dbReference type="PROSITE" id="PS51058">
    <property type="entry name" value="ZF_CXXC"/>
    <property type="match status" value="1"/>
</dbReference>
<dbReference type="SMART" id="SM00249">
    <property type="entry name" value="PHD"/>
    <property type="match status" value="1"/>
</dbReference>
<keyword evidence="1" id="KW-0479">Metal-binding</keyword>
<dbReference type="InterPro" id="IPR001965">
    <property type="entry name" value="Znf_PHD"/>
</dbReference>
<dbReference type="Pfam" id="PF00628">
    <property type="entry name" value="PHD"/>
    <property type="match status" value="1"/>
</dbReference>
<evidence type="ECO:0000259" key="7">
    <source>
        <dbReference type="PROSITE" id="PS50016"/>
    </source>
</evidence>
<evidence type="ECO:0000256" key="5">
    <source>
        <dbReference type="PROSITE-ProRule" id="PRU00146"/>
    </source>
</evidence>
<feature type="region of interest" description="Disordered" evidence="6">
    <location>
        <begin position="459"/>
        <end position="487"/>
    </location>
</feature>
<evidence type="ECO:0000256" key="1">
    <source>
        <dbReference type="ARBA" id="ARBA00022723"/>
    </source>
</evidence>
<feature type="compositionally biased region" description="Gly residues" evidence="6">
    <location>
        <begin position="341"/>
        <end position="354"/>
    </location>
</feature>
<dbReference type="GO" id="GO:0008270">
    <property type="term" value="F:zinc ion binding"/>
    <property type="evidence" value="ECO:0007669"/>
    <property type="project" value="UniProtKB-KW"/>
</dbReference>
<dbReference type="Proteomes" id="UP000013827">
    <property type="component" value="Unassembled WGS sequence"/>
</dbReference>
<feature type="domain" description="CXXC-type" evidence="8">
    <location>
        <begin position="269"/>
        <end position="318"/>
    </location>
</feature>
<dbReference type="OMA" id="NERTWAA"/>
<organism evidence="9 10">
    <name type="scientific">Emiliania huxleyi (strain CCMP1516)</name>
    <dbReference type="NCBI Taxonomy" id="280463"/>
    <lineage>
        <taxon>Eukaryota</taxon>
        <taxon>Haptista</taxon>
        <taxon>Haptophyta</taxon>
        <taxon>Prymnesiophyceae</taxon>
        <taxon>Isochrysidales</taxon>
        <taxon>Noelaerhabdaceae</taxon>
        <taxon>Emiliania</taxon>
    </lineage>
</organism>
<evidence type="ECO:0000313" key="10">
    <source>
        <dbReference type="Proteomes" id="UP000013827"/>
    </source>
</evidence>
<feature type="region of interest" description="Disordered" evidence="6">
    <location>
        <begin position="25"/>
        <end position="92"/>
    </location>
</feature>
<proteinExistence type="predicted"/>
<feature type="compositionally biased region" description="Basic and acidic residues" evidence="6">
    <location>
        <begin position="359"/>
        <end position="373"/>
    </location>
</feature>
<evidence type="ECO:0000256" key="6">
    <source>
        <dbReference type="SAM" id="MobiDB-lite"/>
    </source>
</evidence>
<evidence type="ECO:0000256" key="3">
    <source>
        <dbReference type="ARBA" id="ARBA00022833"/>
    </source>
</evidence>
<keyword evidence="2 5" id="KW-0863">Zinc-finger</keyword>
<dbReference type="GeneID" id="17279491"/>
<name>A0A0D3KEN5_EMIH1</name>
<accession>A0A0D3KEN5</accession>
<feature type="region of interest" description="Disordered" evidence="6">
    <location>
        <begin position="323"/>
        <end position="376"/>
    </location>
</feature>
<dbReference type="InterPro" id="IPR019787">
    <property type="entry name" value="Znf_PHD-finger"/>
</dbReference>
<feature type="domain" description="PHD-type" evidence="7">
    <location>
        <begin position="233"/>
        <end position="287"/>
    </location>
</feature>
<reference evidence="10" key="1">
    <citation type="journal article" date="2013" name="Nature">
        <title>Pan genome of the phytoplankton Emiliania underpins its global distribution.</title>
        <authorList>
            <person name="Read B.A."/>
            <person name="Kegel J."/>
            <person name="Klute M.J."/>
            <person name="Kuo A."/>
            <person name="Lefebvre S.C."/>
            <person name="Maumus F."/>
            <person name="Mayer C."/>
            <person name="Miller J."/>
            <person name="Monier A."/>
            <person name="Salamov A."/>
            <person name="Young J."/>
            <person name="Aguilar M."/>
            <person name="Claverie J.M."/>
            <person name="Frickenhaus S."/>
            <person name="Gonzalez K."/>
            <person name="Herman E.K."/>
            <person name="Lin Y.C."/>
            <person name="Napier J."/>
            <person name="Ogata H."/>
            <person name="Sarno A.F."/>
            <person name="Shmutz J."/>
            <person name="Schroeder D."/>
            <person name="de Vargas C."/>
            <person name="Verret F."/>
            <person name="von Dassow P."/>
            <person name="Valentin K."/>
            <person name="Van de Peer Y."/>
            <person name="Wheeler G."/>
            <person name="Dacks J.B."/>
            <person name="Delwiche C.F."/>
            <person name="Dyhrman S.T."/>
            <person name="Glockner G."/>
            <person name="John U."/>
            <person name="Richards T."/>
            <person name="Worden A.Z."/>
            <person name="Zhang X."/>
            <person name="Grigoriev I.V."/>
            <person name="Allen A.E."/>
            <person name="Bidle K."/>
            <person name="Borodovsky M."/>
            <person name="Bowler C."/>
            <person name="Brownlee C."/>
            <person name="Cock J.M."/>
            <person name="Elias M."/>
            <person name="Gladyshev V.N."/>
            <person name="Groth M."/>
            <person name="Guda C."/>
            <person name="Hadaegh A."/>
            <person name="Iglesias-Rodriguez M.D."/>
            <person name="Jenkins J."/>
            <person name="Jones B.M."/>
            <person name="Lawson T."/>
            <person name="Leese F."/>
            <person name="Lindquist E."/>
            <person name="Lobanov A."/>
            <person name="Lomsadze A."/>
            <person name="Malik S.B."/>
            <person name="Marsh M.E."/>
            <person name="Mackinder L."/>
            <person name="Mock T."/>
            <person name="Mueller-Roeber B."/>
            <person name="Pagarete A."/>
            <person name="Parker M."/>
            <person name="Probert I."/>
            <person name="Quesneville H."/>
            <person name="Raines C."/>
            <person name="Rensing S.A."/>
            <person name="Riano-Pachon D.M."/>
            <person name="Richier S."/>
            <person name="Rokitta S."/>
            <person name="Shiraiwa Y."/>
            <person name="Soanes D.M."/>
            <person name="van der Giezen M."/>
            <person name="Wahlund T.M."/>
            <person name="Williams B."/>
            <person name="Wilson W."/>
            <person name="Wolfe G."/>
            <person name="Wurch L.L."/>
        </authorList>
    </citation>
    <scope>NUCLEOTIDE SEQUENCE</scope>
</reference>
<dbReference type="PROSITE" id="PS50016">
    <property type="entry name" value="ZF_PHD_2"/>
    <property type="match status" value="1"/>
</dbReference>
<dbReference type="AlphaFoldDB" id="A0A0D3KEN5"/>
<keyword evidence="3" id="KW-0862">Zinc</keyword>
<dbReference type="KEGG" id="ehx:EMIHUDRAFT_449303"/>
<feature type="region of interest" description="Disordered" evidence="6">
    <location>
        <begin position="211"/>
        <end position="230"/>
    </location>
</feature>
<evidence type="ECO:0000313" key="9">
    <source>
        <dbReference type="EnsemblProtists" id="EOD34220"/>
    </source>
</evidence>
<dbReference type="PaxDb" id="2903-EOD34220"/>
<dbReference type="InterPro" id="IPR002857">
    <property type="entry name" value="Znf_CXXC"/>
</dbReference>
<protein>
    <recommendedName>
        <fullName evidence="11">PHD-type domain-containing protein</fullName>
    </recommendedName>
</protein>
<dbReference type="InterPro" id="IPR019786">
    <property type="entry name" value="Zinc_finger_PHD-type_CS"/>
</dbReference>
<dbReference type="SUPFAM" id="SSF57903">
    <property type="entry name" value="FYVE/PHD zinc finger"/>
    <property type="match status" value="1"/>
</dbReference>
<dbReference type="PROSITE" id="PS01359">
    <property type="entry name" value="ZF_PHD_1"/>
    <property type="match status" value="1"/>
</dbReference>
<reference evidence="9" key="2">
    <citation type="submission" date="2024-10" db="UniProtKB">
        <authorList>
            <consortium name="EnsemblProtists"/>
        </authorList>
    </citation>
    <scope>IDENTIFICATION</scope>
</reference>
<sequence length="487" mass="49019">MTATTLYAADDDVNGGMLCARQYMGSKRPSADAASASASASASAASSAAPAAAPAAAPPPARPKQPNQYTKARDAAAAAAAREAEREAARRAARGAARKGVAEAEEAEEEPGLTAAEAAAANLKENSTRWLVLRALLSEPSRWVPRTTLAEAVAEARSDVAYKTVITALGREKDHLTPLWLQRGDVYSLTPAGQSQRGGCGLPAASARSAASRAAAAPSDGSSSDSPDGDGDNAVCGECGAGGWKSGNEMLLCDSEGCAGAYHLKCLAPPLAAVPEGSWFCPSCASAADCGQCSACLDMPKFGGAGTRKARCFRKPRSSRANLPCRVAPRRATGDGKGGRGKGGGGKGGGGAGAGKKPPKAELPKPPPRDLPNERTWAAPPRVRAVAGSSGLNSLSAAAAAAAARAPVSPRMSSGEYADAVIRVGEAYQAVCPPDPALAAARCPGSPDRPAELLRLEVSPLREPPPTLPTASELKAADEAEAAAAAA</sequence>
<feature type="compositionally biased region" description="Low complexity" evidence="6">
    <location>
        <begin position="211"/>
        <end position="226"/>
    </location>
</feature>
<dbReference type="InterPro" id="IPR013083">
    <property type="entry name" value="Znf_RING/FYVE/PHD"/>
</dbReference>
<keyword evidence="10" id="KW-1185">Reference proteome</keyword>
<dbReference type="Gene3D" id="3.30.40.10">
    <property type="entry name" value="Zinc/RING finger domain, C3HC4 (zinc finger)"/>
    <property type="match status" value="1"/>
</dbReference>
<keyword evidence="4" id="KW-0238">DNA-binding</keyword>
<evidence type="ECO:0000259" key="8">
    <source>
        <dbReference type="PROSITE" id="PS51058"/>
    </source>
</evidence>
<dbReference type="GO" id="GO:0003677">
    <property type="term" value="F:DNA binding"/>
    <property type="evidence" value="ECO:0007669"/>
    <property type="project" value="UniProtKB-KW"/>
</dbReference>
<dbReference type="InterPro" id="IPR011011">
    <property type="entry name" value="Znf_FYVE_PHD"/>
</dbReference>
<evidence type="ECO:0000256" key="4">
    <source>
        <dbReference type="ARBA" id="ARBA00023125"/>
    </source>
</evidence>
<dbReference type="STRING" id="2903.R1F5M0"/>
<evidence type="ECO:0008006" key="11">
    <source>
        <dbReference type="Google" id="ProtNLM"/>
    </source>
</evidence>
<dbReference type="eggNOG" id="KOG0383">
    <property type="taxonomic scope" value="Eukaryota"/>
</dbReference>
<feature type="compositionally biased region" description="Low complexity" evidence="6">
    <location>
        <begin position="31"/>
        <end position="55"/>
    </location>
</feature>
<dbReference type="RefSeq" id="XP_005786649.1">
    <property type="nucleotide sequence ID" value="XM_005786592.1"/>
</dbReference>
<evidence type="ECO:0000256" key="2">
    <source>
        <dbReference type="ARBA" id="ARBA00022771"/>
    </source>
</evidence>
<dbReference type="PANTHER" id="PTHR24102">
    <property type="entry name" value="PHD FINGER PROTEIN"/>
    <property type="match status" value="1"/>
</dbReference>
<dbReference type="HOGENOM" id="CLU_560948_0_0_1"/>